<organism evidence="4 5">
    <name type="scientific">Alteribacillus persepolensis</name>
    <dbReference type="NCBI Taxonomy" id="568899"/>
    <lineage>
        <taxon>Bacteria</taxon>
        <taxon>Bacillati</taxon>
        <taxon>Bacillota</taxon>
        <taxon>Bacilli</taxon>
        <taxon>Bacillales</taxon>
        <taxon>Bacillaceae</taxon>
        <taxon>Alteribacillus</taxon>
    </lineage>
</organism>
<dbReference type="InterPro" id="IPR006683">
    <property type="entry name" value="Thioestr_dom"/>
</dbReference>
<keyword evidence="5" id="KW-1185">Reference proteome</keyword>
<dbReference type="CDD" id="cd03443">
    <property type="entry name" value="PaaI_thioesterase"/>
    <property type="match status" value="1"/>
</dbReference>
<proteinExistence type="inferred from homology"/>
<dbReference type="GO" id="GO:0005829">
    <property type="term" value="C:cytosol"/>
    <property type="evidence" value="ECO:0007669"/>
    <property type="project" value="TreeGrafter"/>
</dbReference>
<dbReference type="Proteomes" id="UP000199163">
    <property type="component" value="Unassembled WGS sequence"/>
</dbReference>
<dbReference type="OrthoDB" id="9798208at2"/>
<dbReference type="EMBL" id="FNDK01000012">
    <property type="protein sequence ID" value="SDH83853.1"/>
    <property type="molecule type" value="Genomic_DNA"/>
</dbReference>
<dbReference type="Gene3D" id="3.10.129.10">
    <property type="entry name" value="Hotdog Thioesterase"/>
    <property type="match status" value="1"/>
</dbReference>
<dbReference type="STRING" id="568899.SAMN05192534_112117"/>
<protein>
    <submittedName>
        <fullName evidence="4">Uncharacterized domain 1-containing protein</fullName>
    </submittedName>
</protein>
<dbReference type="InterPro" id="IPR029069">
    <property type="entry name" value="HotDog_dom_sf"/>
</dbReference>
<comment type="similarity">
    <text evidence="1">Belongs to the thioesterase PaaI family.</text>
</comment>
<dbReference type="PANTHER" id="PTHR43240:SF5">
    <property type="entry name" value="1,4-DIHYDROXY-2-NAPHTHOYL-COA THIOESTERASE 1"/>
    <property type="match status" value="1"/>
</dbReference>
<name>A0A1G8FNV1_9BACI</name>
<sequence length="132" mass="14492">MIPDEYVKNTMLETLGIDVVELSENRAVATMPVDNNTRQPMGILHGGASAVLAESVASLGAWNLINKETHYVVGLEINANHLRGKKEGMVKALGTPVHRGRTTQVWEIKIVDETDKLICISRCTIAVREKEA</sequence>
<accession>A0A1G8FNV1</accession>
<evidence type="ECO:0000313" key="4">
    <source>
        <dbReference type="EMBL" id="SDH83853.1"/>
    </source>
</evidence>
<evidence type="ECO:0000256" key="2">
    <source>
        <dbReference type="ARBA" id="ARBA00022801"/>
    </source>
</evidence>
<evidence type="ECO:0000313" key="5">
    <source>
        <dbReference type="Proteomes" id="UP000199163"/>
    </source>
</evidence>
<dbReference type="Pfam" id="PF03061">
    <property type="entry name" value="4HBT"/>
    <property type="match status" value="1"/>
</dbReference>
<dbReference type="GO" id="GO:0061522">
    <property type="term" value="F:1,4-dihydroxy-2-naphthoyl-CoA thioesterase activity"/>
    <property type="evidence" value="ECO:0007669"/>
    <property type="project" value="TreeGrafter"/>
</dbReference>
<dbReference type="PANTHER" id="PTHR43240">
    <property type="entry name" value="1,4-DIHYDROXY-2-NAPHTHOYL-COA THIOESTERASE 1"/>
    <property type="match status" value="1"/>
</dbReference>
<dbReference type="SUPFAM" id="SSF54637">
    <property type="entry name" value="Thioesterase/thiol ester dehydrase-isomerase"/>
    <property type="match status" value="1"/>
</dbReference>
<dbReference type="InterPro" id="IPR003736">
    <property type="entry name" value="PAAI_dom"/>
</dbReference>
<dbReference type="AlphaFoldDB" id="A0A1G8FNV1"/>
<feature type="domain" description="Thioesterase" evidence="3">
    <location>
        <begin position="41"/>
        <end position="119"/>
    </location>
</feature>
<reference evidence="4 5" key="1">
    <citation type="submission" date="2016-10" db="EMBL/GenBank/DDBJ databases">
        <authorList>
            <person name="de Groot N.N."/>
        </authorList>
    </citation>
    <scope>NUCLEOTIDE SEQUENCE [LARGE SCALE GENOMIC DNA]</scope>
    <source>
        <strain evidence="4 5">DSM 21632</strain>
    </source>
</reference>
<dbReference type="NCBIfam" id="TIGR00369">
    <property type="entry name" value="unchar_dom_1"/>
    <property type="match status" value="1"/>
</dbReference>
<evidence type="ECO:0000259" key="3">
    <source>
        <dbReference type="Pfam" id="PF03061"/>
    </source>
</evidence>
<evidence type="ECO:0000256" key="1">
    <source>
        <dbReference type="ARBA" id="ARBA00008324"/>
    </source>
</evidence>
<dbReference type="RefSeq" id="WP_091273858.1">
    <property type="nucleotide sequence ID" value="NZ_FNDK01000012.1"/>
</dbReference>
<gene>
    <name evidence="4" type="ORF">SAMN05192534_112117</name>
</gene>
<keyword evidence="2" id="KW-0378">Hydrolase</keyword>